<dbReference type="PANTHER" id="PTHR35569:SF1">
    <property type="entry name" value="CYANAMIDE HYDRATASE DDI2-RELATED"/>
    <property type="match status" value="1"/>
</dbReference>
<comment type="caution">
    <text evidence="1">The sequence shown here is derived from an EMBL/GenBank/DDBJ whole genome shotgun (WGS) entry which is preliminary data.</text>
</comment>
<protein>
    <recommendedName>
        <fullName evidence="3">HD domain-containing protein</fullName>
    </recommendedName>
</protein>
<sequence>MNKTIAGVEIADGVMARAATEQIRGTESESMYHYAFRSYLFGALTGYREQLTFDAEMLYIGALFHNARLDARHQSSPYRFEIDGANAAREFLWAYPVNERDIDAVSEAVALHMTPAIPKSRPPMVALLSAGVQMDLRGALRRVHRATARRGCAGLSARTGFQEKDQRSLCARAGALAGDYLRNGLCRRSRSMGPELPATEFLWTSAWIGLAELTCTRLLKGH</sequence>
<evidence type="ECO:0000313" key="2">
    <source>
        <dbReference type="Proteomes" id="UP000214720"/>
    </source>
</evidence>
<dbReference type="Gene3D" id="1.10.3210.10">
    <property type="entry name" value="Hypothetical protein af1432"/>
    <property type="match status" value="1"/>
</dbReference>
<dbReference type="EMBL" id="MTHB01000253">
    <property type="protein sequence ID" value="OXC73387.1"/>
    <property type="molecule type" value="Genomic_DNA"/>
</dbReference>
<name>A0A226WRF6_CABSO</name>
<accession>A0A226WRF6</accession>
<dbReference type="AlphaFoldDB" id="A0A226WRF6"/>
<dbReference type="Proteomes" id="UP000214720">
    <property type="component" value="Unassembled WGS sequence"/>
</dbReference>
<organism evidence="1 2">
    <name type="scientific">Caballeronia sordidicola</name>
    <name type="common">Burkholderia sordidicola</name>
    <dbReference type="NCBI Taxonomy" id="196367"/>
    <lineage>
        <taxon>Bacteria</taxon>
        <taxon>Pseudomonadati</taxon>
        <taxon>Pseudomonadota</taxon>
        <taxon>Betaproteobacteria</taxon>
        <taxon>Burkholderiales</taxon>
        <taxon>Burkholderiaceae</taxon>
        <taxon>Caballeronia</taxon>
    </lineage>
</organism>
<proteinExistence type="predicted"/>
<dbReference type="PANTHER" id="PTHR35569">
    <property type="entry name" value="CYANAMIDE HYDRATASE DDI2-RELATED"/>
    <property type="match status" value="1"/>
</dbReference>
<gene>
    <name evidence="1" type="ORF">BSU04_37175</name>
</gene>
<evidence type="ECO:0000313" key="1">
    <source>
        <dbReference type="EMBL" id="OXC73387.1"/>
    </source>
</evidence>
<reference evidence="2" key="1">
    <citation type="submission" date="2017-01" db="EMBL/GenBank/DDBJ databases">
        <title>Genome Analysis of Deinococcus marmoris KOPRI26562.</title>
        <authorList>
            <person name="Kim J.H."/>
            <person name="Oh H.-M."/>
        </authorList>
    </citation>
    <scope>NUCLEOTIDE SEQUENCE [LARGE SCALE GENOMIC DNA]</scope>
    <source>
        <strain evidence="2">PAMC 26633</strain>
    </source>
</reference>
<evidence type="ECO:0008006" key="3">
    <source>
        <dbReference type="Google" id="ProtNLM"/>
    </source>
</evidence>
<dbReference type="SUPFAM" id="SSF109604">
    <property type="entry name" value="HD-domain/PDEase-like"/>
    <property type="match status" value="1"/>
</dbReference>